<feature type="domain" description="Reverse transcriptase/retrotransposon-derived protein RNase H-like" evidence="2">
    <location>
        <begin position="2"/>
        <end position="85"/>
    </location>
</feature>
<proteinExistence type="predicted"/>
<sequence length="222" mass="25336">MKRKLATPPVLIPLKQNGKPLMLYLSATKDSIASMLTQENEEGHEQAIFYLSRTLHDNETRYTNVEKWCLSLNDASIKLNHYFMDFLVEIISPTAKAVKGQALVKFLADHPPMENVMVQEEKSWTMFFNGSSRRKLAGAWTLKDMGVTKVKLLGDSQWEIAQVNKEYKGISPLAMTFSSIVQELINAFEFIQVSHIQREENREANFLAQQASSLLDFKGFDE</sequence>
<keyword evidence="4" id="KW-1185">Reference proteome</keyword>
<dbReference type="Proteomes" id="UP000596660">
    <property type="component" value="Unplaced"/>
</dbReference>
<dbReference type="PANTHER" id="PTHR48475:SF1">
    <property type="entry name" value="RNASE H TYPE-1 DOMAIN-CONTAINING PROTEIN"/>
    <property type="match status" value="1"/>
</dbReference>
<dbReference type="Gene3D" id="3.30.420.10">
    <property type="entry name" value="Ribonuclease H-like superfamily/Ribonuclease H"/>
    <property type="match status" value="1"/>
</dbReference>
<evidence type="ECO:0000259" key="2">
    <source>
        <dbReference type="Pfam" id="PF17919"/>
    </source>
</evidence>
<dbReference type="Gramene" id="AUR62034486-RA">
    <property type="protein sequence ID" value="AUR62034486-RA:cds"/>
    <property type="gene ID" value="AUR62034486"/>
</dbReference>
<dbReference type="SUPFAM" id="SSF53098">
    <property type="entry name" value="Ribonuclease H-like"/>
    <property type="match status" value="1"/>
</dbReference>
<evidence type="ECO:0008006" key="5">
    <source>
        <dbReference type="Google" id="ProtNLM"/>
    </source>
</evidence>
<dbReference type="PANTHER" id="PTHR48475">
    <property type="entry name" value="RIBONUCLEASE H"/>
    <property type="match status" value="1"/>
</dbReference>
<dbReference type="AlphaFoldDB" id="A0A803MSD5"/>
<protein>
    <recommendedName>
        <fullName evidence="5">RNase H type-1 domain-containing protein</fullName>
    </recommendedName>
</protein>
<feature type="domain" description="RNase H type-1" evidence="1">
    <location>
        <begin position="141"/>
        <end position="211"/>
    </location>
</feature>
<name>A0A803MSD5_CHEQI</name>
<dbReference type="GO" id="GO:0004523">
    <property type="term" value="F:RNA-DNA hybrid ribonuclease activity"/>
    <property type="evidence" value="ECO:0007669"/>
    <property type="project" value="InterPro"/>
</dbReference>
<dbReference type="SUPFAM" id="SSF56672">
    <property type="entry name" value="DNA/RNA polymerases"/>
    <property type="match status" value="1"/>
</dbReference>
<evidence type="ECO:0000313" key="3">
    <source>
        <dbReference type="EnsemblPlants" id="AUR62034486-RA:cds"/>
    </source>
</evidence>
<accession>A0A803MSD5</accession>
<dbReference type="Pfam" id="PF17919">
    <property type="entry name" value="RT_RNaseH_2"/>
    <property type="match status" value="1"/>
</dbReference>
<dbReference type="InterPro" id="IPR002156">
    <property type="entry name" value="RNaseH_domain"/>
</dbReference>
<dbReference type="EnsemblPlants" id="AUR62034486-RA">
    <property type="protein sequence ID" value="AUR62034486-RA:cds"/>
    <property type="gene ID" value="AUR62034486"/>
</dbReference>
<reference evidence="3" key="1">
    <citation type="journal article" date="2017" name="Nature">
        <title>The genome of Chenopodium quinoa.</title>
        <authorList>
            <person name="Jarvis D.E."/>
            <person name="Ho Y.S."/>
            <person name="Lightfoot D.J."/>
            <person name="Schmoeckel S.M."/>
            <person name="Li B."/>
            <person name="Borm T.J.A."/>
            <person name="Ohyanagi H."/>
            <person name="Mineta K."/>
            <person name="Michell C.T."/>
            <person name="Saber N."/>
            <person name="Kharbatia N.M."/>
            <person name="Rupper R.R."/>
            <person name="Sharp A.R."/>
            <person name="Dally N."/>
            <person name="Boughton B.A."/>
            <person name="Woo Y.H."/>
            <person name="Gao G."/>
            <person name="Schijlen E.G.W.M."/>
            <person name="Guo X."/>
            <person name="Momin A.A."/>
            <person name="Negrao S."/>
            <person name="Al-Babili S."/>
            <person name="Gehring C."/>
            <person name="Roessner U."/>
            <person name="Jung C."/>
            <person name="Murphy K."/>
            <person name="Arold S.T."/>
            <person name="Gojobori T."/>
            <person name="van der Linden C.G."/>
            <person name="van Loo E.N."/>
            <person name="Jellen E.N."/>
            <person name="Maughan P.J."/>
            <person name="Tester M."/>
        </authorList>
    </citation>
    <scope>NUCLEOTIDE SEQUENCE [LARGE SCALE GENOMIC DNA]</scope>
    <source>
        <strain evidence="3">cv. PI 614886</strain>
    </source>
</reference>
<dbReference type="Pfam" id="PF13456">
    <property type="entry name" value="RVT_3"/>
    <property type="match status" value="1"/>
</dbReference>
<dbReference type="InterPro" id="IPR012337">
    <property type="entry name" value="RNaseH-like_sf"/>
</dbReference>
<evidence type="ECO:0000259" key="1">
    <source>
        <dbReference type="Pfam" id="PF13456"/>
    </source>
</evidence>
<dbReference type="InterPro" id="IPR036397">
    <property type="entry name" value="RNaseH_sf"/>
</dbReference>
<dbReference type="InterPro" id="IPR043502">
    <property type="entry name" value="DNA/RNA_pol_sf"/>
</dbReference>
<dbReference type="GO" id="GO:0003676">
    <property type="term" value="F:nucleic acid binding"/>
    <property type="evidence" value="ECO:0007669"/>
    <property type="project" value="InterPro"/>
</dbReference>
<reference evidence="3" key="2">
    <citation type="submission" date="2021-03" db="UniProtKB">
        <authorList>
            <consortium name="EnsemblPlants"/>
        </authorList>
    </citation>
    <scope>IDENTIFICATION</scope>
</reference>
<dbReference type="InterPro" id="IPR041577">
    <property type="entry name" value="RT_RNaseH_2"/>
</dbReference>
<evidence type="ECO:0000313" key="4">
    <source>
        <dbReference type="Proteomes" id="UP000596660"/>
    </source>
</evidence>
<organism evidence="3 4">
    <name type="scientific">Chenopodium quinoa</name>
    <name type="common">Quinoa</name>
    <dbReference type="NCBI Taxonomy" id="63459"/>
    <lineage>
        <taxon>Eukaryota</taxon>
        <taxon>Viridiplantae</taxon>
        <taxon>Streptophyta</taxon>
        <taxon>Embryophyta</taxon>
        <taxon>Tracheophyta</taxon>
        <taxon>Spermatophyta</taxon>
        <taxon>Magnoliopsida</taxon>
        <taxon>eudicotyledons</taxon>
        <taxon>Gunneridae</taxon>
        <taxon>Pentapetalae</taxon>
        <taxon>Caryophyllales</taxon>
        <taxon>Chenopodiaceae</taxon>
        <taxon>Chenopodioideae</taxon>
        <taxon>Atripliceae</taxon>
        <taxon>Chenopodium</taxon>
    </lineage>
</organism>